<comment type="caution">
    <text evidence="7">The sequence shown here is derived from an EMBL/GenBank/DDBJ whole genome shotgun (WGS) entry which is preliminary data.</text>
</comment>
<evidence type="ECO:0000256" key="4">
    <source>
        <dbReference type="ARBA" id="ARBA00022989"/>
    </source>
</evidence>
<feature type="transmembrane region" description="Helical" evidence="6">
    <location>
        <begin position="121"/>
        <end position="143"/>
    </location>
</feature>
<keyword evidence="3 6" id="KW-0812">Transmembrane</keyword>
<sequence length="221" mass="22677">MVEGSQLLGITAATALLIVIPGPSVLFVIGRALSGGYGRALASVAGNTLGCAGAATAITLGLGPFIQRSDLVLAAIRYAGAAYLIWLGIRGWRTAGKHTMSADETGEAEGAGDHRPTLRRAFLPGILVGVSNPKVYILFAAILPQFVAPRSTTPLIGQMLVLALVPLLIGLLSDSAWALLAGSARSWFLGARGRVRTVNRVGAGAITGLGATIALEGLRQN</sequence>
<evidence type="ECO:0000256" key="3">
    <source>
        <dbReference type="ARBA" id="ARBA00022692"/>
    </source>
</evidence>
<dbReference type="EMBL" id="BAABEP010000092">
    <property type="protein sequence ID" value="GAA3761353.1"/>
    <property type="molecule type" value="Genomic_DNA"/>
</dbReference>
<dbReference type="PIRSF" id="PIRSF006324">
    <property type="entry name" value="LeuE"/>
    <property type="match status" value="1"/>
</dbReference>
<evidence type="ECO:0000256" key="6">
    <source>
        <dbReference type="SAM" id="Phobius"/>
    </source>
</evidence>
<dbReference type="Pfam" id="PF01810">
    <property type="entry name" value="LysE"/>
    <property type="match status" value="1"/>
</dbReference>
<feature type="transmembrane region" description="Helical" evidence="6">
    <location>
        <begin position="155"/>
        <end position="180"/>
    </location>
</feature>
<organism evidence="7 8">
    <name type="scientific">Streptomyces tremellae</name>
    <dbReference type="NCBI Taxonomy" id="1124239"/>
    <lineage>
        <taxon>Bacteria</taxon>
        <taxon>Bacillati</taxon>
        <taxon>Actinomycetota</taxon>
        <taxon>Actinomycetes</taxon>
        <taxon>Kitasatosporales</taxon>
        <taxon>Streptomycetaceae</taxon>
        <taxon>Streptomyces</taxon>
    </lineage>
</organism>
<accession>A0ABP7GE41</accession>
<comment type="subcellular location">
    <subcellularLocation>
        <location evidence="1">Cell membrane</location>
        <topology evidence="1">Multi-pass membrane protein</topology>
    </subcellularLocation>
</comment>
<feature type="transmembrane region" description="Helical" evidence="6">
    <location>
        <begin position="41"/>
        <end position="65"/>
    </location>
</feature>
<evidence type="ECO:0000313" key="8">
    <source>
        <dbReference type="Proteomes" id="UP001499884"/>
    </source>
</evidence>
<keyword evidence="8" id="KW-1185">Reference proteome</keyword>
<dbReference type="InterPro" id="IPR001123">
    <property type="entry name" value="LeuE-type"/>
</dbReference>
<proteinExistence type="predicted"/>
<dbReference type="PANTHER" id="PTHR30086:SF20">
    <property type="entry name" value="ARGININE EXPORTER PROTEIN ARGO-RELATED"/>
    <property type="match status" value="1"/>
</dbReference>
<name>A0ABP7GE41_9ACTN</name>
<dbReference type="RefSeq" id="WP_345655411.1">
    <property type="nucleotide sequence ID" value="NZ_BAABEP010000092.1"/>
</dbReference>
<dbReference type="PANTHER" id="PTHR30086">
    <property type="entry name" value="ARGININE EXPORTER PROTEIN ARGO"/>
    <property type="match status" value="1"/>
</dbReference>
<keyword evidence="4 6" id="KW-1133">Transmembrane helix</keyword>
<evidence type="ECO:0000256" key="1">
    <source>
        <dbReference type="ARBA" id="ARBA00004651"/>
    </source>
</evidence>
<feature type="transmembrane region" description="Helical" evidence="6">
    <location>
        <begin position="201"/>
        <end position="218"/>
    </location>
</feature>
<feature type="transmembrane region" description="Helical" evidence="6">
    <location>
        <begin position="6"/>
        <end position="29"/>
    </location>
</feature>
<keyword evidence="2" id="KW-1003">Cell membrane</keyword>
<keyword evidence="5 6" id="KW-0472">Membrane</keyword>
<evidence type="ECO:0000256" key="2">
    <source>
        <dbReference type="ARBA" id="ARBA00022475"/>
    </source>
</evidence>
<evidence type="ECO:0000256" key="5">
    <source>
        <dbReference type="ARBA" id="ARBA00023136"/>
    </source>
</evidence>
<feature type="transmembrane region" description="Helical" evidence="6">
    <location>
        <begin position="71"/>
        <end position="89"/>
    </location>
</feature>
<gene>
    <name evidence="7" type="ORF">GCM10023082_64200</name>
</gene>
<dbReference type="Proteomes" id="UP001499884">
    <property type="component" value="Unassembled WGS sequence"/>
</dbReference>
<evidence type="ECO:0000313" key="7">
    <source>
        <dbReference type="EMBL" id="GAA3761353.1"/>
    </source>
</evidence>
<reference evidence="8" key="1">
    <citation type="journal article" date="2019" name="Int. J. Syst. Evol. Microbiol.">
        <title>The Global Catalogue of Microorganisms (GCM) 10K type strain sequencing project: providing services to taxonomists for standard genome sequencing and annotation.</title>
        <authorList>
            <consortium name="The Broad Institute Genomics Platform"/>
            <consortium name="The Broad Institute Genome Sequencing Center for Infectious Disease"/>
            <person name="Wu L."/>
            <person name="Ma J."/>
        </authorList>
    </citation>
    <scope>NUCLEOTIDE SEQUENCE [LARGE SCALE GENOMIC DNA]</scope>
    <source>
        <strain evidence="8">JCM 30846</strain>
    </source>
</reference>
<protein>
    <submittedName>
        <fullName evidence="7">LysE family translocator</fullName>
    </submittedName>
</protein>